<comment type="caution">
    <text evidence="4">The sequence shown here is derived from an EMBL/GenBank/DDBJ whole genome shotgun (WGS) entry which is preliminary data.</text>
</comment>
<dbReference type="PANTHER" id="PTHR15379">
    <property type="entry name" value="CELL GROWTH REGULATOR WITH RING FINGER DOMAIN PROTEIN 1"/>
    <property type="match status" value="1"/>
</dbReference>
<organism evidence="4 5">
    <name type="scientific">Polarella glacialis</name>
    <name type="common">Dinoflagellate</name>
    <dbReference type="NCBI Taxonomy" id="89957"/>
    <lineage>
        <taxon>Eukaryota</taxon>
        <taxon>Sar</taxon>
        <taxon>Alveolata</taxon>
        <taxon>Dinophyceae</taxon>
        <taxon>Suessiales</taxon>
        <taxon>Suessiaceae</taxon>
        <taxon>Polarella</taxon>
    </lineage>
</organism>
<reference evidence="4" key="1">
    <citation type="submission" date="2021-02" db="EMBL/GenBank/DDBJ databases">
        <authorList>
            <person name="Dougan E. K."/>
            <person name="Rhodes N."/>
            <person name="Thang M."/>
            <person name="Chan C."/>
        </authorList>
    </citation>
    <scope>NUCLEOTIDE SEQUENCE</scope>
</reference>
<evidence type="ECO:0000313" key="4">
    <source>
        <dbReference type="EMBL" id="CAE8601676.1"/>
    </source>
</evidence>
<sequence>ALSTVVVLTAASACLMLLSPLQSLTPESDLDGEDGGLISVACGFAEALVSTLADTWGLGSDVSAGGARKRKKKSLELTCVVCLEAPRQILLLPCRHVCCCKVCATRLDRCPMCRAGTTSSSEVFL</sequence>
<dbReference type="Gene3D" id="3.30.40.10">
    <property type="entry name" value="Zinc/RING finger domain, C3HC4 (zinc finger)"/>
    <property type="match status" value="1"/>
</dbReference>
<dbReference type="OrthoDB" id="27896at2759"/>
<dbReference type="PANTHER" id="PTHR15379:SF2">
    <property type="entry name" value="CELL GROWTH REGULATOR WITH RING FINGER DOMAIN PROTEIN 1"/>
    <property type="match status" value="1"/>
</dbReference>
<evidence type="ECO:0000256" key="2">
    <source>
        <dbReference type="SAM" id="SignalP"/>
    </source>
</evidence>
<dbReference type="Proteomes" id="UP000654075">
    <property type="component" value="Unassembled WGS sequence"/>
</dbReference>
<proteinExistence type="predicted"/>
<keyword evidence="1" id="KW-0863">Zinc-finger</keyword>
<dbReference type="Pfam" id="PF13920">
    <property type="entry name" value="zf-C3HC4_3"/>
    <property type="match status" value="1"/>
</dbReference>
<dbReference type="AlphaFoldDB" id="A0A813ESW8"/>
<dbReference type="EMBL" id="CAJNNV010013406">
    <property type="protein sequence ID" value="CAE8601676.1"/>
    <property type="molecule type" value="Genomic_DNA"/>
</dbReference>
<feature type="signal peptide" evidence="2">
    <location>
        <begin position="1"/>
        <end position="23"/>
    </location>
</feature>
<dbReference type="GO" id="GO:0030308">
    <property type="term" value="P:negative regulation of cell growth"/>
    <property type="evidence" value="ECO:0007669"/>
    <property type="project" value="TreeGrafter"/>
</dbReference>
<dbReference type="InterPro" id="IPR042496">
    <property type="entry name" value="CGRF1"/>
</dbReference>
<name>A0A813ESW8_POLGL</name>
<evidence type="ECO:0000259" key="3">
    <source>
        <dbReference type="PROSITE" id="PS50089"/>
    </source>
</evidence>
<dbReference type="InterPro" id="IPR001841">
    <property type="entry name" value="Znf_RING"/>
</dbReference>
<accession>A0A813ESW8</accession>
<feature type="domain" description="RING-type" evidence="3">
    <location>
        <begin position="79"/>
        <end position="114"/>
    </location>
</feature>
<keyword evidence="1" id="KW-0479">Metal-binding</keyword>
<evidence type="ECO:0000256" key="1">
    <source>
        <dbReference type="PROSITE-ProRule" id="PRU00175"/>
    </source>
</evidence>
<dbReference type="GO" id="GO:0008270">
    <property type="term" value="F:zinc ion binding"/>
    <property type="evidence" value="ECO:0007669"/>
    <property type="project" value="UniProtKB-KW"/>
</dbReference>
<keyword evidence="2" id="KW-0732">Signal</keyword>
<evidence type="ECO:0000313" key="5">
    <source>
        <dbReference type="Proteomes" id="UP000654075"/>
    </source>
</evidence>
<dbReference type="InterPro" id="IPR013083">
    <property type="entry name" value="Znf_RING/FYVE/PHD"/>
</dbReference>
<gene>
    <name evidence="4" type="ORF">PGLA1383_LOCUS19961</name>
</gene>
<protein>
    <recommendedName>
        <fullName evidence="3">RING-type domain-containing protein</fullName>
    </recommendedName>
</protein>
<keyword evidence="5" id="KW-1185">Reference proteome</keyword>
<feature type="chain" id="PRO_5032357580" description="RING-type domain-containing protein" evidence="2">
    <location>
        <begin position="24"/>
        <end position="125"/>
    </location>
</feature>
<keyword evidence="1" id="KW-0862">Zinc</keyword>
<dbReference type="PROSITE" id="PS50089">
    <property type="entry name" value="ZF_RING_2"/>
    <property type="match status" value="1"/>
</dbReference>
<feature type="non-terminal residue" evidence="4">
    <location>
        <position position="125"/>
    </location>
</feature>
<dbReference type="SUPFAM" id="SSF57850">
    <property type="entry name" value="RING/U-box"/>
    <property type="match status" value="1"/>
</dbReference>